<reference evidence="1 2" key="1">
    <citation type="submission" date="2019-06" db="EMBL/GenBank/DDBJ databases">
        <title>Sorghum-associated microbial communities from plants grown in Nebraska, USA.</title>
        <authorList>
            <person name="Schachtman D."/>
        </authorList>
    </citation>
    <scope>NUCLEOTIDE SEQUENCE [LARGE SCALE GENOMIC DNA]</scope>
    <source>
        <strain evidence="1 2">1209</strain>
    </source>
</reference>
<protein>
    <submittedName>
        <fullName evidence="1">Uncharacterized protein</fullName>
    </submittedName>
</protein>
<evidence type="ECO:0000313" key="1">
    <source>
        <dbReference type="EMBL" id="TWF35686.1"/>
    </source>
</evidence>
<name>A0A561PCA5_9BACT</name>
<dbReference type="AlphaFoldDB" id="A0A561PCA5"/>
<keyword evidence="2" id="KW-1185">Reference proteome</keyword>
<evidence type="ECO:0000313" key="2">
    <source>
        <dbReference type="Proteomes" id="UP000320811"/>
    </source>
</evidence>
<dbReference type="EMBL" id="VIWO01000008">
    <property type="protein sequence ID" value="TWF35686.1"/>
    <property type="molecule type" value="Genomic_DNA"/>
</dbReference>
<accession>A0A561PCA5</accession>
<dbReference type="Proteomes" id="UP000320811">
    <property type="component" value="Unassembled WGS sequence"/>
</dbReference>
<organism evidence="1 2">
    <name type="scientific">Chitinophaga polysaccharea</name>
    <dbReference type="NCBI Taxonomy" id="1293035"/>
    <lineage>
        <taxon>Bacteria</taxon>
        <taxon>Pseudomonadati</taxon>
        <taxon>Bacteroidota</taxon>
        <taxon>Chitinophagia</taxon>
        <taxon>Chitinophagales</taxon>
        <taxon>Chitinophagaceae</taxon>
        <taxon>Chitinophaga</taxon>
    </lineage>
</organism>
<gene>
    <name evidence="1" type="ORF">FHW36_10842</name>
</gene>
<comment type="caution">
    <text evidence="1">The sequence shown here is derived from an EMBL/GenBank/DDBJ whole genome shotgun (WGS) entry which is preliminary data.</text>
</comment>
<sequence length="48" mass="5538">MEVNKKINDLEEKPINGIIENSTYKKWFSKLCGERSLLQSDSVLLVIN</sequence>
<proteinExistence type="predicted"/>